<dbReference type="SUPFAM" id="SSF55874">
    <property type="entry name" value="ATPase domain of HSP90 chaperone/DNA topoisomerase II/histidine kinase"/>
    <property type="match status" value="1"/>
</dbReference>
<dbReference type="Pfam" id="PF02518">
    <property type="entry name" value="HATPase_c"/>
    <property type="match status" value="1"/>
</dbReference>
<comment type="catalytic activity">
    <reaction evidence="1">
        <text>ATP + protein L-histidine = ADP + protein N-phospho-L-histidine.</text>
        <dbReference type="EC" id="2.7.13.3"/>
    </reaction>
</comment>
<feature type="modified residue" description="4-aspartylphosphate" evidence="5">
    <location>
        <position position="579"/>
    </location>
</feature>
<dbReference type="Pfam" id="PF00072">
    <property type="entry name" value="Response_reg"/>
    <property type="match status" value="2"/>
</dbReference>
<dbReference type="CDD" id="cd17546">
    <property type="entry name" value="REC_hyHK_CKI1_RcsC-like"/>
    <property type="match status" value="2"/>
</dbReference>
<dbReference type="EMBL" id="JAMQBK010000086">
    <property type="protein sequence ID" value="MCM2374456.1"/>
    <property type="molecule type" value="Genomic_DNA"/>
</dbReference>
<keyword evidence="11" id="KW-1185">Reference proteome</keyword>
<sequence length="794" mass="88998">MILGNQNATEQPLPEWLLRPLVEDLPLHLIIKDVQGRFLYVNRETRKLLGLPAEAIIGKTDFELFPHDLAAKYVDDDRRVLETGRTCEHIELNMVASINRNVYVRKNPIFDPQNNLFGISVAFFDITAQTEAQAELEQEQFLFHTLLDNLPDFIYFKDLDSRFLRISRTLAQRMGLSDPREAIGKTDFDYHREAYARAAREDELSLLESGQEILGREEYAIWPDGSKTWVATTKLPMRDPHEKIVGTFGLSRDITEMWEANEALVLAKEAAESASRAKSEFVANLSHEIRTPMNAVIGMSELLLSSRLDPAQKDQVSTILESGEALLGLLNEILDFSRIESGHVELDPMPGDIREIVAGVMKSLAVRAHDKNIELALDISSDVPQRVVADFSRLRQVLVNLVGNAIKFTEVGEVVLKIEAQRQPDDTVTLRFSVRDTGIGIPDEKRDVIFEEFEQVDRSTTRRFGGTGLGLAITLRIVRMMGGQIDVTSELGQGSCFAFSVNFPIGHDAPESLKNDLLSVVNAVRVLIVDDNETNRTILANIAREWGMQPRVAPGVTIALNELRRAEKAGEPFQIVLSDVNMPDRDGFELAKCIREDGALRHIKIILLTTGIREEDLERVSELGIQSHLMKPIRHSALLDVVATVIRDESTTDAEPVKANRDSQHGETRPLRVLLAEDSLFNQKVATYLLSEQGHQITIAENGREAVEKFASEPFDLILMDVEMPEMDGFDATMEIRKIEEESESGKRTPIIAMTAHAMAADHQRCLDAGMDAYISKPFRRENVLQTIADLTAP</sequence>
<accession>A0ABT0UDT8</accession>
<dbReference type="Proteomes" id="UP001202961">
    <property type="component" value="Unassembled WGS sequence"/>
</dbReference>
<evidence type="ECO:0000313" key="11">
    <source>
        <dbReference type="Proteomes" id="UP001202961"/>
    </source>
</evidence>
<dbReference type="PROSITE" id="PS50112">
    <property type="entry name" value="PAS"/>
    <property type="match status" value="1"/>
</dbReference>
<evidence type="ECO:0000313" key="10">
    <source>
        <dbReference type="EMBL" id="MCM2374456.1"/>
    </source>
</evidence>
<dbReference type="PANTHER" id="PTHR45339:SF1">
    <property type="entry name" value="HYBRID SIGNAL TRANSDUCTION HISTIDINE KINASE J"/>
    <property type="match status" value="1"/>
</dbReference>
<dbReference type="PRINTS" id="PR00344">
    <property type="entry name" value="BCTRLSENSOR"/>
</dbReference>
<evidence type="ECO:0000256" key="3">
    <source>
        <dbReference type="ARBA" id="ARBA00022553"/>
    </source>
</evidence>
<dbReference type="SMART" id="SM00388">
    <property type="entry name" value="HisKA"/>
    <property type="match status" value="1"/>
</dbReference>
<proteinExistence type="predicted"/>
<dbReference type="InterPro" id="IPR003661">
    <property type="entry name" value="HisK_dim/P_dom"/>
</dbReference>
<dbReference type="EC" id="2.7.13.3" evidence="2"/>
<evidence type="ECO:0000259" key="9">
    <source>
        <dbReference type="PROSITE" id="PS50113"/>
    </source>
</evidence>
<dbReference type="SUPFAM" id="SSF52172">
    <property type="entry name" value="CheY-like"/>
    <property type="match status" value="2"/>
</dbReference>
<dbReference type="InterPro" id="IPR000700">
    <property type="entry name" value="PAS-assoc_C"/>
</dbReference>
<dbReference type="Gene3D" id="3.30.450.20">
    <property type="entry name" value="PAS domain"/>
    <property type="match status" value="2"/>
</dbReference>
<dbReference type="CDD" id="cd00082">
    <property type="entry name" value="HisKA"/>
    <property type="match status" value="1"/>
</dbReference>
<dbReference type="InterPro" id="IPR005467">
    <property type="entry name" value="His_kinase_dom"/>
</dbReference>
<dbReference type="Pfam" id="PF08448">
    <property type="entry name" value="PAS_4"/>
    <property type="match status" value="2"/>
</dbReference>
<gene>
    <name evidence="10" type="ORF">NB063_27875</name>
</gene>
<dbReference type="Gene3D" id="3.30.565.10">
    <property type="entry name" value="Histidine kinase-like ATPase, C-terminal domain"/>
    <property type="match status" value="1"/>
</dbReference>
<name>A0ABT0UDT8_9BACT</name>
<dbReference type="PANTHER" id="PTHR45339">
    <property type="entry name" value="HYBRID SIGNAL TRANSDUCTION HISTIDINE KINASE J"/>
    <property type="match status" value="1"/>
</dbReference>
<dbReference type="InterPro" id="IPR036097">
    <property type="entry name" value="HisK_dim/P_sf"/>
</dbReference>
<dbReference type="PROSITE" id="PS50109">
    <property type="entry name" value="HIS_KIN"/>
    <property type="match status" value="1"/>
</dbReference>
<evidence type="ECO:0000256" key="5">
    <source>
        <dbReference type="PROSITE-ProRule" id="PRU00169"/>
    </source>
</evidence>
<dbReference type="RefSeq" id="WP_250932347.1">
    <property type="nucleotide sequence ID" value="NZ_JAMQBK010000086.1"/>
</dbReference>
<dbReference type="SUPFAM" id="SSF47384">
    <property type="entry name" value="Homodimeric domain of signal transducing histidine kinase"/>
    <property type="match status" value="1"/>
</dbReference>
<keyword evidence="3 5" id="KW-0597">Phosphoprotein</keyword>
<dbReference type="SMART" id="SM00091">
    <property type="entry name" value="PAS"/>
    <property type="match status" value="2"/>
</dbReference>
<dbReference type="NCBIfam" id="TIGR00229">
    <property type="entry name" value="sensory_box"/>
    <property type="match status" value="2"/>
</dbReference>
<protein>
    <recommendedName>
        <fullName evidence="2">histidine kinase</fullName>
        <ecNumber evidence="2">2.7.13.3</ecNumber>
    </recommendedName>
</protein>
<dbReference type="InterPro" id="IPR004358">
    <property type="entry name" value="Sig_transdc_His_kin-like_C"/>
</dbReference>
<feature type="domain" description="Response regulatory" evidence="7">
    <location>
        <begin position="525"/>
        <end position="646"/>
    </location>
</feature>
<organism evidence="10 11">
    <name type="scientific">Aporhodopirellula aestuarii</name>
    <dbReference type="NCBI Taxonomy" id="2950107"/>
    <lineage>
        <taxon>Bacteria</taxon>
        <taxon>Pseudomonadati</taxon>
        <taxon>Planctomycetota</taxon>
        <taxon>Planctomycetia</taxon>
        <taxon>Pirellulales</taxon>
        <taxon>Pirellulaceae</taxon>
        <taxon>Aporhodopirellula</taxon>
    </lineage>
</organism>
<dbReference type="Gene3D" id="3.40.50.2300">
    <property type="match status" value="2"/>
</dbReference>
<reference evidence="10 11" key="1">
    <citation type="journal article" date="2022" name="Syst. Appl. Microbiol.">
        <title>Rhodopirellula aestuarii sp. nov., a novel member of the genus Rhodopirellula isolated from brackish sediments collected in the Tagus River estuary, Portugal.</title>
        <authorList>
            <person name="Vitorino I.R."/>
            <person name="Klimek D."/>
            <person name="Calusinska M."/>
            <person name="Lobo-da-Cunha A."/>
            <person name="Vasconcelos V."/>
            <person name="Lage O.M."/>
        </authorList>
    </citation>
    <scope>NUCLEOTIDE SEQUENCE [LARGE SCALE GENOMIC DNA]</scope>
    <source>
        <strain evidence="10 11">ICT_H3.1</strain>
    </source>
</reference>
<dbReference type="PROSITE" id="PS50110">
    <property type="entry name" value="RESPONSE_REGULATORY"/>
    <property type="match status" value="2"/>
</dbReference>
<evidence type="ECO:0000259" key="6">
    <source>
        <dbReference type="PROSITE" id="PS50109"/>
    </source>
</evidence>
<dbReference type="CDD" id="cd00130">
    <property type="entry name" value="PAS"/>
    <property type="match status" value="2"/>
</dbReference>
<evidence type="ECO:0000256" key="2">
    <source>
        <dbReference type="ARBA" id="ARBA00012438"/>
    </source>
</evidence>
<feature type="domain" description="Histidine kinase" evidence="6">
    <location>
        <begin position="284"/>
        <end position="505"/>
    </location>
</feature>
<feature type="domain" description="PAC" evidence="9">
    <location>
        <begin position="88"/>
        <end position="138"/>
    </location>
</feature>
<dbReference type="InterPro" id="IPR036890">
    <property type="entry name" value="HATPase_C_sf"/>
</dbReference>
<dbReference type="Gene3D" id="1.10.287.130">
    <property type="match status" value="1"/>
</dbReference>
<evidence type="ECO:0000256" key="1">
    <source>
        <dbReference type="ARBA" id="ARBA00000085"/>
    </source>
</evidence>
<dbReference type="PROSITE" id="PS50113">
    <property type="entry name" value="PAC"/>
    <property type="match status" value="2"/>
</dbReference>
<comment type="caution">
    <text evidence="10">The sequence shown here is derived from an EMBL/GenBank/DDBJ whole genome shotgun (WGS) entry which is preliminary data.</text>
</comment>
<dbReference type="InterPro" id="IPR003594">
    <property type="entry name" value="HATPase_dom"/>
</dbReference>
<evidence type="ECO:0000259" key="8">
    <source>
        <dbReference type="PROSITE" id="PS50112"/>
    </source>
</evidence>
<dbReference type="InterPro" id="IPR000014">
    <property type="entry name" value="PAS"/>
</dbReference>
<dbReference type="InterPro" id="IPR013656">
    <property type="entry name" value="PAS_4"/>
</dbReference>
<feature type="modified residue" description="4-aspartylphosphate" evidence="5">
    <location>
        <position position="721"/>
    </location>
</feature>
<dbReference type="SUPFAM" id="SSF55785">
    <property type="entry name" value="PYP-like sensor domain (PAS domain)"/>
    <property type="match status" value="2"/>
</dbReference>
<dbReference type="SMART" id="SM00387">
    <property type="entry name" value="HATPase_c"/>
    <property type="match status" value="1"/>
</dbReference>
<dbReference type="Pfam" id="PF00512">
    <property type="entry name" value="HisKA"/>
    <property type="match status" value="1"/>
</dbReference>
<evidence type="ECO:0000256" key="4">
    <source>
        <dbReference type="ARBA" id="ARBA00023012"/>
    </source>
</evidence>
<dbReference type="InterPro" id="IPR035965">
    <property type="entry name" value="PAS-like_dom_sf"/>
</dbReference>
<dbReference type="InterPro" id="IPR011006">
    <property type="entry name" value="CheY-like_superfamily"/>
</dbReference>
<feature type="domain" description="PAC" evidence="9">
    <location>
        <begin position="214"/>
        <end position="266"/>
    </location>
</feature>
<dbReference type="SMART" id="SM00448">
    <property type="entry name" value="REC"/>
    <property type="match status" value="2"/>
</dbReference>
<dbReference type="CDD" id="cd16922">
    <property type="entry name" value="HATPase_EvgS-ArcB-TorS-like"/>
    <property type="match status" value="1"/>
</dbReference>
<feature type="domain" description="Response regulatory" evidence="7">
    <location>
        <begin position="672"/>
        <end position="792"/>
    </location>
</feature>
<dbReference type="InterPro" id="IPR001789">
    <property type="entry name" value="Sig_transdc_resp-reg_receiver"/>
</dbReference>
<feature type="domain" description="PAS" evidence="8">
    <location>
        <begin position="14"/>
        <end position="84"/>
    </location>
</feature>
<keyword evidence="4" id="KW-0902">Two-component regulatory system</keyword>
<evidence type="ECO:0000259" key="7">
    <source>
        <dbReference type="PROSITE" id="PS50110"/>
    </source>
</evidence>